<sequence length="201" mass="23544">MSEFGNISISASISFSYLDLISSMLLRDTKELEADYQTKLQYVIEKEQNLMLTKQNLEKIHKSINMIKNCVMKLELELQQNDCIMVKAERALTDIEELLQRFDGKDCNFNERSDYMEFMELLLSAQSFTAKRKLLKKRLERYRKYLTAHAKPKNISIFKKKTCIIGIADCHCKALMQIEGLITDLKMQSNEISQMFDDEKK</sequence>
<dbReference type="RefSeq" id="XP_030371177.1">
    <property type="nucleotide sequence ID" value="XM_030515317.1"/>
</dbReference>
<dbReference type="Proteomes" id="UP000504634">
    <property type="component" value="Unplaced"/>
</dbReference>
<keyword evidence="1" id="KW-1185">Reference proteome</keyword>
<reference evidence="2" key="1">
    <citation type="submission" date="2025-08" db="UniProtKB">
        <authorList>
            <consortium name="RefSeq"/>
        </authorList>
    </citation>
    <scope>IDENTIFICATION</scope>
    <source>
        <strain evidence="2">11010-0011.00</strain>
        <tissue evidence="2">Whole body</tissue>
    </source>
</reference>
<proteinExistence type="predicted"/>
<organism evidence="1 2">
    <name type="scientific">Drosophila lebanonensis</name>
    <name type="common">Fruit fly</name>
    <name type="synonym">Scaptodrosophila lebanonensis</name>
    <dbReference type="NCBI Taxonomy" id="7225"/>
    <lineage>
        <taxon>Eukaryota</taxon>
        <taxon>Metazoa</taxon>
        <taxon>Ecdysozoa</taxon>
        <taxon>Arthropoda</taxon>
        <taxon>Hexapoda</taxon>
        <taxon>Insecta</taxon>
        <taxon>Pterygota</taxon>
        <taxon>Neoptera</taxon>
        <taxon>Endopterygota</taxon>
        <taxon>Diptera</taxon>
        <taxon>Brachycera</taxon>
        <taxon>Muscomorpha</taxon>
        <taxon>Ephydroidea</taxon>
        <taxon>Drosophilidae</taxon>
        <taxon>Scaptodrosophila</taxon>
    </lineage>
</organism>
<dbReference type="AlphaFoldDB" id="A0A6J2T8A9"/>
<gene>
    <name evidence="2" type="primary">LOC115621622</name>
</gene>
<evidence type="ECO:0000313" key="2">
    <source>
        <dbReference type="RefSeq" id="XP_030371177.1"/>
    </source>
</evidence>
<name>A0A6J2T8A9_DROLE</name>
<protein>
    <submittedName>
        <fullName evidence="2">Uncharacterized protein LOC115621622</fullName>
    </submittedName>
</protein>
<evidence type="ECO:0000313" key="1">
    <source>
        <dbReference type="Proteomes" id="UP000504634"/>
    </source>
</evidence>
<accession>A0A6J2T8A9</accession>
<dbReference type="OrthoDB" id="7862278at2759"/>
<dbReference type="GeneID" id="115621622"/>